<keyword evidence="1" id="KW-0175">Coiled coil</keyword>
<name>A0A165ZCU0_EXIGL</name>
<dbReference type="Proteomes" id="UP000077266">
    <property type="component" value="Unassembled WGS sequence"/>
</dbReference>
<dbReference type="AlphaFoldDB" id="A0A165ZCU0"/>
<dbReference type="InParanoid" id="A0A165ZCU0"/>
<reference evidence="3 4" key="1">
    <citation type="journal article" date="2016" name="Mol. Biol. Evol.">
        <title>Comparative Genomics of Early-Diverging Mushroom-Forming Fungi Provides Insights into the Origins of Lignocellulose Decay Capabilities.</title>
        <authorList>
            <person name="Nagy L.G."/>
            <person name="Riley R."/>
            <person name="Tritt A."/>
            <person name="Adam C."/>
            <person name="Daum C."/>
            <person name="Floudas D."/>
            <person name="Sun H."/>
            <person name="Yadav J.S."/>
            <person name="Pangilinan J."/>
            <person name="Larsson K.H."/>
            <person name="Matsuura K."/>
            <person name="Barry K."/>
            <person name="Labutti K."/>
            <person name="Kuo R."/>
            <person name="Ohm R.A."/>
            <person name="Bhattacharya S.S."/>
            <person name="Shirouzu T."/>
            <person name="Yoshinaga Y."/>
            <person name="Martin F.M."/>
            <person name="Grigoriev I.V."/>
            <person name="Hibbett D.S."/>
        </authorList>
    </citation>
    <scope>NUCLEOTIDE SEQUENCE [LARGE SCALE GENOMIC DNA]</scope>
    <source>
        <strain evidence="3 4">HHB12029</strain>
    </source>
</reference>
<gene>
    <name evidence="3" type="ORF">EXIGLDRAFT_703758</name>
</gene>
<evidence type="ECO:0000256" key="2">
    <source>
        <dbReference type="SAM" id="MobiDB-lite"/>
    </source>
</evidence>
<dbReference type="EMBL" id="KV426385">
    <property type="protein sequence ID" value="KZV81539.1"/>
    <property type="molecule type" value="Genomic_DNA"/>
</dbReference>
<evidence type="ECO:0000313" key="3">
    <source>
        <dbReference type="EMBL" id="KZV81539.1"/>
    </source>
</evidence>
<protein>
    <submittedName>
        <fullName evidence="3">Uncharacterized protein</fullName>
    </submittedName>
</protein>
<evidence type="ECO:0000313" key="4">
    <source>
        <dbReference type="Proteomes" id="UP000077266"/>
    </source>
</evidence>
<proteinExistence type="predicted"/>
<keyword evidence="4" id="KW-1185">Reference proteome</keyword>
<evidence type="ECO:0000256" key="1">
    <source>
        <dbReference type="SAM" id="Coils"/>
    </source>
</evidence>
<organism evidence="3 4">
    <name type="scientific">Exidia glandulosa HHB12029</name>
    <dbReference type="NCBI Taxonomy" id="1314781"/>
    <lineage>
        <taxon>Eukaryota</taxon>
        <taxon>Fungi</taxon>
        <taxon>Dikarya</taxon>
        <taxon>Basidiomycota</taxon>
        <taxon>Agaricomycotina</taxon>
        <taxon>Agaricomycetes</taxon>
        <taxon>Auriculariales</taxon>
        <taxon>Exidiaceae</taxon>
        <taxon>Exidia</taxon>
    </lineage>
</organism>
<feature type="coiled-coil region" evidence="1">
    <location>
        <begin position="232"/>
        <end position="263"/>
    </location>
</feature>
<sequence length="298" mass="34225">MLPVLPEVWRGDFHPSHTRWNASVPGYTAALMFNAAYDAARGVHVVVPELDLRWHRPDQVELDPRGYNARGDLAPPDVHLALDVLLESRPLSELEKVLLHHWIDSVWLRHSRSPIRPAQVIAALGMFSMEEVANLEAIVRAHALTDFRWVLHCVDPRERPVYGRTLNGPGKSRLFRMFPSRLRRGSRDPATWQEDDGGESGSSVDGSEQRPYAPLNAWQRFEQRMRWAERRMRRVLGRAQSAEDEARRQEERLEDAVERTREGRSILDVILRGLRARRGPFAGDRPVLFPLPYHANPA</sequence>
<feature type="region of interest" description="Disordered" evidence="2">
    <location>
        <begin position="185"/>
        <end position="210"/>
    </location>
</feature>
<accession>A0A165ZCU0</accession>
<dbReference type="OrthoDB" id="10558463at2759"/>